<gene>
    <name evidence="7" type="ORF">Slin15195_G041230</name>
</gene>
<dbReference type="InterPro" id="IPR026699">
    <property type="entry name" value="Exosome_RNA_bind1/RRP40/RRP4"/>
</dbReference>
<evidence type="ECO:0000313" key="7">
    <source>
        <dbReference type="EMBL" id="USW50804.1"/>
    </source>
</evidence>
<dbReference type="GO" id="GO:0071038">
    <property type="term" value="P:TRAMP-dependent tRNA surveillance pathway"/>
    <property type="evidence" value="ECO:0007669"/>
    <property type="project" value="TreeGrafter"/>
</dbReference>
<dbReference type="Gene3D" id="2.40.50.140">
    <property type="entry name" value="Nucleic acid-binding proteins"/>
    <property type="match status" value="1"/>
</dbReference>
<dbReference type="OrthoDB" id="340500at2759"/>
<proteinExistence type="predicted"/>
<dbReference type="GO" id="GO:0071035">
    <property type="term" value="P:nuclear polyadenylation-dependent rRNA catabolic process"/>
    <property type="evidence" value="ECO:0007669"/>
    <property type="project" value="TreeGrafter"/>
</dbReference>
<dbReference type="PANTHER" id="PTHR21321:SF1">
    <property type="entry name" value="EXOSOME COMPLEX COMPONENT RRP40"/>
    <property type="match status" value="1"/>
</dbReference>
<dbReference type="Gene3D" id="3.30.1370.10">
    <property type="entry name" value="K Homology domain, type 1"/>
    <property type="match status" value="1"/>
</dbReference>
<dbReference type="SUPFAM" id="SSF50249">
    <property type="entry name" value="Nucleic acid-binding proteins"/>
    <property type="match status" value="1"/>
</dbReference>
<dbReference type="EMBL" id="CP099420">
    <property type="protein sequence ID" value="USW50804.1"/>
    <property type="molecule type" value="Genomic_DNA"/>
</dbReference>
<reference evidence="7" key="1">
    <citation type="submission" date="2022-06" db="EMBL/GenBank/DDBJ databases">
        <title>Complete genome sequences of two strains of the flax pathogen Septoria linicola.</title>
        <authorList>
            <person name="Lapalu N."/>
            <person name="Simon A."/>
            <person name="Demenou B."/>
            <person name="Paumier D."/>
            <person name="Guillot M.-P."/>
            <person name="Gout L."/>
            <person name="Valade R."/>
        </authorList>
    </citation>
    <scope>NUCLEOTIDE SEQUENCE</scope>
    <source>
        <strain evidence="7">SE15195</strain>
    </source>
</reference>
<dbReference type="AlphaFoldDB" id="A0A9Q9EI79"/>
<accession>A0A9Q9EI79</accession>
<keyword evidence="2" id="KW-0963">Cytoplasm</keyword>
<dbReference type="CDD" id="cd22526">
    <property type="entry name" value="KH-I_Rrp40"/>
    <property type="match status" value="1"/>
</dbReference>
<dbReference type="GO" id="GO:0034475">
    <property type="term" value="P:U4 snRNA 3'-end processing"/>
    <property type="evidence" value="ECO:0007669"/>
    <property type="project" value="TreeGrafter"/>
</dbReference>
<keyword evidence="8" id="KW-1185">Reference proteome</keyword>
<dbReference type="InterPro" id="IPR012340">
    <property type="entry name" value="NA-bd_OB-fold"/>
</dbReference>
<evidence type="ECO:0000256" key="3">
    <source>
        <dbReference type="ARBA" id="ARBA00022835"/>
    </source>
</evidence>
<sequence>MASTVLLPGDAIPSELLPKSKKGTLTLGPHLRHLPPSTLLSTSSGTLQVDHKKSALWLEHPNGRYLPAVNDLVIAQIHHSSTDTYHCSLTPHTPYALLGQLAFEGASKKTRPQLKSGDLVYARVSKASKWEDTEIECVNSNTGKGEGMGPLTGGMMFNVSAGFARRLMLGAKKGGIVVLDVVGEKVKFEVAVGRNGRVWIDSGSVKETVAIGRLLVSADEQGWEEEKQRSEVKRILREIVG</sequence>
<feature type="domain" description="Exosome complex exonuclease Rrp40 N-terminal" evidence="6">
    <location>
        <begin position="25"/>
        <end position="64"/>
    </location>
</feature>
<evidence type="ECO:0000259" key="6">
    <source>
        <dbReference type="Pfam" id="PF18311"/>
    </source>
</evidence>
<dbReference type="Pfam" id="PF15985">
    <property type="entry name" value="KH_6"/>
    <property type="match status" value="1"/>
</dbReference>
<protein>
    <submittedName>
        <fullName evidence="7">Exosome complex RNA-binding protein 1/RRP40/RRP4</fullName>
    </submittedName>
</protein>
<dbReference type="InterPro" id="IPR036612">
    <property type="entry name" value="KH_dom_type_1_sf"/>
</dbReference>
<keyword evidence="3" id="KW-0271">Exosome</keyword>
<keyword evidence="4" id="KW-0694">RNA-binding</keyword>
<dbReference type="SUPFAM" id="SSF54791">
    <property type="entry name" value="Eukaryotic type KH-domain (KH-domain type I)"/>
    <property type="match status" value="1"/>
</dbReference>
<dbReference type="GO" id="GO:0000177">
    <property type="term" value="C:cytoplasmic exosome (RNase complex)"/>
    <property type="evidence" value="ECO:0007669"/>
    <property type="project" value="TreeGrafter"/>
</dbReference>
<dbReference type="GO" id="GO:0071051">
    <property type="term" value="P:poly(A)-dependent snoRNA 3'-end processing"/>
    <property type="evidence" value="ECO:0007669"/>
    <property type="project" value="TreeGrafter"/>
</dbReference>
<dbReference type="InterPro" id="IPR004088">
    <property type="entry name" value="KH_dom_type_1"/>
</dbReference>
<evidence type="ECO:0000259" key="5">
    <source>
        <dbReference type="Pfam" id="PF15985"/>
    </source>
</evidence>
<dbReference type="GO" id="GO:0003723">
    <property type="term" value="F:RNA binding"/>
    <property type="evidence" value="ECO:0007669"/>
    <property type="project" value="UniProtKB-KW"/>
</dbReference>
<feature type="domain" description="K Homology" evidence="5">
    <location>
        <begin position="154"/>
        <end position="205"/>
    </location>
</feature>
<dbReference type="GO" id="GO:0000176">
    <property type="term" value="C:nuclear exosome (RNase complex)"/>
    <property type="evidence" value="ECO:0007669"/>
    <property type="project" value="TreeGrafter"/>
</dbReference>
<dbReference type="FunFam" id="2.40.50.140:FF:000127">
    <property type="entry name" value="Exosome complex component RRP40"/>
    <property type="match status" value="1"/>
</dbReference>
<dbReference type="PANTHER" id="PTHR21321">
    <property type="entry name" value="PNAS-3 RELATED"/>
    <property type="match status" value="1"/>
</dbReference>
<comment type="subcellular location">
    <subcellularLocation>
        <location evidence="1">Nucleus</location>
    </subcellularLocation>
</comment>
<evidence type="ECO:0000313" key="8">
    <source>
        <dbReference type="Proteomes" id="UP001056384"/>
    </source>
</evidence>
<dbReference type="Pfam" id="PF18311">
    <property type="entry name" value="Rrp40_N"/>
    <property type="match status" value="1"/>
</dbReference>
<evidence type="ECO:0000256" key="1">
    <source>
        <dbReference type="ARBA" id="ARBA00004123"/>
    </source>
</evidence>
<evidence type="ECO:0000256" key="4">
    <source>
        <dbReference type="ARBA" id="ARBA00022884"/>
    </source>
</evidence>
<name>A0A9Q9EI79_9PEZI</name>
<dbReference type="FunFam" id="2.40.50.100:FF:000073">
    <property type="entry name" value="Putative Exosome complex component RRP40"/>
    <property type="match status" value="1"/>
</dbReference>
<dbReference type="Pfam" id="PF21262">
    <property type="entry name" value="RRP40_S1"/>
    <property type="match status" value="1"/>
</dbReference>
<evidence type="ECO:0000256" key="2">
    <source>
        <dbReference type="ARBA" id="ARBA00022490"/>
    </source>
</evidence>
<dbReference type="InterPro" id="IPR049469">
    <property type="entry name" value="RRP40_KH-I"/>
</dbReference>
<organism evidence="7 8">
    <name type="scientific">Septoria linicola</name>
    <dbReference type="NCBI Taxonomy" id="215465"/>
    <lineage>
        <taxon>Eukaryota</taxon>
        <taxon>Fungi</taxon>
        <taxon>Dikarya</taxon>
        <taxon>Ascomycota</taxon>
        <taxon>Pezizomycotina</taxon>
        <taxon>Dothideomycetes</taxon>
        <taxon>Dothideomycetidae</taxon>
        <taxon>Mycosphaerellales</taxon>
        <taxon>Mycosphaerellaceae</taxon>
        <taxon>Septoria</taxon>
    </lineage>
</organism>
<dbReference type="GO" id="GO:0000467">
    <property type="term" value="P:exonucleolytic trimming to generate mature 3'-end of 5.8S rRNA from tricistronic rRNA transcript (SSU-rRNA, 5.8S rRNA, LSU-rRNA)"/>
    <property type="evidence" value="ECO:0007669"/>
    <property type="project" value="TreeGrafter"/>
</dbReference>
<dbReference type="Proteomes" id="UP001056384">
    <property type="component" value="Chromosome 3"/>
</dbReference>
<dbReference type="GO" id="GO:0071034">
    <property type="term" value="P:CUT catabolic process"/>
    <property type="evidence" value="ECO:0007669"/>
    <property type="project" value="TreeGrafter"/>
</dbReference>
<dbReference type="InterPro" id="IPR041054">
    <property type="entry name" value="Rrp40_N_euk"/>
</dbReference>